<keyword evidence="2" id="KW-1185">Reference proteome</keyword>
<protein>
    <submittedName>
        <fullName evidence="1">Uncharacterized protein</fullName>
    </submittedName>
</protein>
<proteinExistence type="predicted"/>
<organism evidence="1 2">
    <name type="scientific">Vaccinium darrowii</name>
    <dbReference type="NCBI Taxonomy" id="229202"/>
    <lineage>
        <taxon>Eukaryota</taxon>
        <taxon>Viridiplantae</taxon>
        <taxon>Streptophyta</taxon>
        <taxon>Embryophyta</taxon>
        <taxon>Tracheophyta</taxon>
        <taxon>Spermatophyta</taxon>
        <taxon>Magnoliopsida</taxon>
        <taxon>eudicotyledons</taxon>
        <taxon>Gunneridae</taxon>
        <taxon>Pentapetalae</taxon>
        <taxon>asterids</taxon>
        <taxon>Ericales</taxon>
        <taxon>Ericaceae</taxon>
        <taxon>Vaccinioideae</taxon>
        <taxon>Vaccinieae</taxon>
        <taxon>Vaccinium</taxon>
    </lineage>
</organism>
<evidence type="ECO:0000313" key="2">
    <source>
        <dbReference type="Proteomes" id="UP000828048"/>
    </source>
</evidence>
<sequence length="125" mass="14490">MENFTEKLPVAVFVTALMPGLSLNISTLFQEDVTLATMLMRPLHLCNIENMQNKLIFSRKKYGSIRRVFIVSEKDKVGKEDFQRWMIEKNPPDEVEEIRGTNHKVMMSKPLELCDILNRIAGKYS</sequence>
<dbReference type="Proteomes" id="UP000828048">
    <property type="component" value="Chromosome 11"/>
</dbReference>
<accession>A0ACB7YPA1</accession>
<comment type="caution">
    <text evidence="1">The sequence shown here is derived from an EMBL/GenBank/DDBJ whole genome shotgun (WGS) entry which is preliminary data.</text>
</comment>
<evidence type="ECO:0000313" key="1">
    <source>
        <dbReference type="EMBL" id="KAH7854984.1"/>
    </source>
</evidence>
<name>A0ACB7YPA1_9ERIC</name>
<gene>
    <name evidence="1" type="ORF">Vadar_019867</name>
</gene>
<dbReference type="EMBL" id="CM037161">
    <property type="protein sequence ID" value="KAH7854984.1"/>
    <property type="molecule type" value="Genomic_DNA"/>
</dbReference>
<reference evidence="1 2" key="1">
    <citation type="journal article" date="2021" name="Hortic Res">
        <title>High-quality reference genome and annotation aids understanding of berry development for evergreen blueberry (Vaccinium darrowii).</title>
        <authorList>
            <person name="Yu J."/>
            <person name="Hulse-Kemp A.M."/>
            <person name="Babiker E."/>
            <person name="Staton M."/>
        </authorList>
    </citation>
    <scope>NUCLEOTIDE SEQUENCE [LARGE SCALE GENOMIC DNA]</scope>
    <source>
        <strain evidence="2">cv. NJ 8807/NJ 8810</strain>
        <tissue evidence="1">Young leaf</tissue>
    </source>
</reference>